<sequence length="243" mass="27297">MYPYQTLSSPILNDAGLNCHAVFAIASLSEDVKTILFVRCPQAKNYQQLILIGHAGRQFWQSLNERVADLHQQAHPIDTFTVSVVEQFLQTEHPLAAYEIVYPGAYTVSLLELGKLAGWHHASPFMVGVNAQYGPWFAYRALVLANTDLPVTPTTASESPCSTCEDTPCINACPPRALDDGKFNLEKCVNYRQQADSQCKTTCLARRACPVASEHRYTDEQMQYHYGRSMKMIELYAKKQQES</sequence>
<dbReference type="SUPFAM" id="SSF54862">
    <property type="entry name" value="4Fe-4S ferredoxins"/>
    <property type="match status" value="1"/>
</dbReference>
<comment type="caution">
    <text evidence="1">The sequence shown here is derived from an EMBL/GenBank/DDBJ whole genome shotgun (WGS) entry which is preliminary data.</text>
</comment>
<name>A0ABR6X9T2_9BURK</name>
<proteinExistence type="predicted"/>
<protein>
    <recommendedName>
        <fullName evidence="3">4Fe-4S ferredoxin-type domain-containing protein</fullName>
    </recommendedName>
</protein>
<evidence type="ECO:0000313" key="1">
    <source>
        <dbReference type="EMBL" id="MBC3809580.1"/>
    </source>
</evidence>
<keyword evidence="2" id="KW-1185">Reference proteome</keyword>
<evidence type="ECO:0008006" key="3">
    <source>
        <dbReference type="Google" id="ProtNLM"/>
    </source>
</evidence>
<evidence type="ECO:0000313" key="2">
    <source>
        <dbReference type="Proteomes" id="UP000648257"/>
    </source>
</evidence>
<dbReference type="RefSeq" id="WP_186924636.1">
    <property type="nucleotide sequence ID" value="NZ_JACOFW010000039.1"/>
</dbReference>
<reference evidence="1 2" key="1">
    <citation type="submission" date="2020-08" db="EMBL/GenBank/DDBJ databases">
        <title>Novel species isolated from subtropical streams in China.</title>
        <authorList>
            <person name="Lu H."/>
        </authorList>
    </citation>
    <scope>NUCLEOTIDE SEQUENCE [LARGE SCALE GENOMIC DNA]</scope>
    <source>
        <strain evidence="1 2">KACC 16656</strain>
    </source>
</reference>
<accession>A0ABR6X9T2</accession>
<gene>
    <name evidence="1" type="ORF">H8K52_19750</name>
</gene>
<dbReference type="EMBL" id="JACOFW010000039">
    <property type="protein sequence ID" value="MBC3809580.1"/>
    <property type="molecule type" value="Genomic_DNA"/>
</dbReference>
<dbReference type="Proteomes" id="UP000648257">
    <property type="component" value="Unassembled WGS sequence"/>
</dbReference>
<organism evidence="1 2">
    <name type="scientific">Undibacterium seohonense</name>
    <dbReference type="NCBI Taxonomy" id="1344950"/>
    <lineage>
        <taxon>Bacteria</taxon>
        <taxon>Pseudomonadati</taxon>
        <taxon>Pseudomonadota</taxon>
        <taxon>Betaproteobacteria</taxon>
        <taxon>Burkholderiales</taxon>
        <taxon>Oxalobacteraceae</taxon>
        <taxon>Undibacterium</taxon>
    </lineage>
</organism>